<dbReference type="InterPro" id="IPR011335">
    <property type="entry name" value="Restrct_endonuc-II-like"/>
</dbReference>
<gene>
    <name evidence="3" type="ORF">M3P05_03380</name>
</gene>
<dbReference type="NCBIfam" id="TIGR00252">
    <property type="entry name" value="YraN family protein"/>
    <property type="match status" value="1"/>
</dbReference>
<dbReference type="PANTHER" id="PTHR34039:SF1">
    <property type="entry name" value="UPF0102 PROTEIN YRAN"/>
    <property type="match status" value="1"/>
</dbReference>
<dbReference type="RefSeq" id="WP_249697812.1">
    <property type="nucleotide sequence ID" value="NZ_JAMFLX010000003.1"/>
</dbReference>
<reference evidence="3 4" key="1">
    <citation type="submission" date="2022-05" db="EMBL/GenBank/DDBJ databases">
        <authorList>
            <person name="Park J.-S."/>
        </authorList>
    </citation>
    <scope>NUCLEOTIDE SEQUENCE [LARGE SCALE GENOMIC DNA]</scope>
    <source>
        <strain evidence="3 4">2012CJ34-2</strain>
    </source>
</reference>
<dbReference type="Proteomes" id="UP001203338">
    <property type="component" value="Unassembled WGS sequence"/>
</dbReference>
<keyword evidence="4" id="KW-1185">Reference proteome</keyword>
<evidence type="ECO:0000256" key="2">
    <source>
        <dbReference type="HAMAP-Rule" id="MF_00048"/>
    </source>
</evidence>
<organism evidence="3 4">
    <name type="scientific">Parendozoicomonas callyspongiae</name>
    <dbReference type="NCBI Taxonomy" id="2942213"/>
    <lineage>
        <taxon>Bacteria</taxon>
        <taxon>Pseudomonadati</taxon>
        <taxon>Pseudomonadota</taxon>
        <taxon>Gammaproteobacteria</taxon>
        <taxon>Oceanospirillales</taxon>
        <taxon>Endozoicomonadaceae</taxon>
        <taxon>Parendozoicomonas</taxon>
    </lineage>
</organism>
<name>A0ABT0PC72_9GAMM</name>
<dbReference type="InterPro" id="IPR011856">
    <property type="entry name" value="tRNA_endonuc-like_dom_sf"/>
</dbReference>
<dbReference type="HAMAP" id="MF_00048">
    <property type="entry name" value="UPF0102"/>
    <property type="match status" value="1"/>
</dbReference>
<proteinExistence type="inferred from homology"/>
<dbReference type="Pfam" id="PF02021">
    <property type="entry name" value="UPF0102"/>
    <property type="match status" value="1"/>
</dbReference>
<protein>
    <recommendedName>
        <fullName evidence="2">UPF0102 protein M3P05_03380</fullName>
    </recommendedName>
</protein>
<comment type="similarity">
    <text evidence="1 2">Belongs to the UPF0102 family.</text>
</comment>
<accession>A0ABT0PC72</accession>
<dbReference type="InterPro" id="IPR003509">
    <property type="entry name" value="UPF0102_YraN-like"/>
</dbReference>
<evidence type="ECO:0000313" key="3">
    <source>
        <dbReference type="EMBL" id="MCL6268983.1"/>
    </source>
</evidence>
<evidence type="ECO:0000256" key="1">
    <source>
        <dbReference type="ARBA" id="ARBA00006738"/>
    </source>
</evidence>
<dbReference type="SUPFAM" id="SSF52980">
    <property type="entry name" value="Restriction endonuclease-like"/>
    <property type="match status" value="1"/>
</dbReference>
<dbReference type="Gene3D" id="3.40.1350.10">
    <property type="match status" value="1"/>
</dbReference>
<dbReference type="NCBIfam" id="NF009150">
    <property type="entry name" value="PRK12497.1-3"/>
    <property type="match status" value="1"/>
</dbReference>
<sequence length="127" mass="15284">MFWKTRVHNTAGKKAEDLALNYLRRKGMKLRERNYACRTGELDLIMQDRDTLVFVEVRFRSHRNFGAPEESVDYRKCQRLIRTAQHYMQTYNLTDQQPCRFDIIAIQPDAHHNDLYSVNWTRDAFRT</sequence>
<dbReference type="EMBL" id="JAMFLX010000003">
    <property type="protein sequence ID" value="MCL6268983.1"/>
    <property type="molecule type" value="Genomic_DNA"/>
</dbReference>
<dbReference type="PANTHER" id="PTHR34039">
    <property type="entry name" value="UPF0102 PROTEIN YRAN"/>
    <property type="match status" value="1"/>
</dbReference>
<evidence type="ECO:0000313" key="4">
    <source>
        <dbReference type="Proteomes" id="UP001203338"/>
    </source>
</evidence>
<dbReference type="CDD" id="cd20736">
    <property type="entry name" value="PoNe_Nuclease"/>
    <property type="match status" value="1"/>
</dbReference>
<comment type="caution">
    <text evidence="3">The sequence shown here is derived from an EMBL/GenBank/DDBJ whole genome shotgun (WGS) entry which is preliminary data.</text>
</comment>